<feature type="non-terminal residue" evidence="1">
    <location>
        <position position="84"/>
    </location>
</feature>
<dbReference type="Proteomes" id="UP000182108">
    <property type="component" value="Unassembled WGS sequence"/>
</dbReference>
<gene>
    <name evidence="1" type="ORF">Ga0061068_12611</name>
</gene>
<organism evidence="1 2">
    <name type="scientific">Tepidiphilus thermophilus</name>
    <dbReference type="NCBI Taxonomy" id="876478"/>
    <lineage>
        <taxon>Bacteria</taxon>
        <taxon>Pseudomonadati</taxon>
        <taxon>Pseudomonadota</taxon>
        <taxon>Hydrogenophilia</taxon>
        <taxon>Hydrogenophilales</taxon>
        <taxon>Hydrogenophilaceae</taxon>
        <taxon>Tepidiphilus</taxon>
    </lineage>
</organism>
<dbReference type="OrthoDB" id="5655881at2"/>
<name>A0A0K6IYM0_9PROT</name>
<dbReference type="InterPro" id="IPR009057">
    <property type="entry name" value="Homeodomain-like_sf"/>
</dbReference>
<dbReference type="Pfam" id="PF13551">
    <property type="entry name" value="HTH_29"/>
    <property type="match status" value="1"/>
</dbReference>
<proteinExistence type="predicted"/>
<evidence type="ECO:0000313" key="1">
    <source>
        <dbReference type="EMBL" id="CUB08183.1"/>
    </source>
</evidence>
<protein>
    <submittedName>
        <fullName evidence="1">Helix-turn-helix domain</fullName>
    </submittedName>
</protein>
<keyword evidence="2" id="KW-1185">Reference proteome</keyword>
<dbReference type="SUPFAM" id="SSF46689">
    <property type="entry name" value="Homeodomain-like"/>
    <property type="match status" value="1"/>
</dbReference>
<evidence type="ECO:0000313" key="2">
    <source>
        <dbReference type="Proteomes" id="UP000182108"/>
    </source>
</evidence>
<reference evidence="2" key="1">
    <citation type="submission" date="2015-08" db="EMBL/GenBank/DDBJ databases">
        <authorList>
            <person name="Babu N.S."/>
            <person name="Beckwith C.J."/>
            <person name="Beseler K.G."/>
            <person name="Brison A."/>
            <person name="Carone J.V."/>
            <person name="Caskin T.P."/>
            <person name="Diamond M."/>
            <person name="Durham M.E."/>
            <person name="Foxe J.M."/>
            <person name="Go M."/>
            <person name="Henderson B.A."/>
            <person name="Jones I.B."/>
            <person name="McGettigan J.A."/>
            <person name="Micheletti S.J."/>
            <person name="Nasrallah M.E."/>
            <person name="Ortiz D."/>
            <person name="Piller C.R."/>
            <person name="Privatt S.R."/>
            <person name="Schneider S.L."/>
            <person name="Sharp S."/>
            <person name="Smith T.C."/>
            <person name="Stanton J.D."/>
            <person name="Ullery H.E."/>
            <person name="Wilson R.J."/>
            <person name="Serrano M.G."/>
            <person name="Buck G."/>
            <person name="Lee V."/>
            <person name="Wang Y."/>
            <person name="Carvalho R."/>
            <person name="Voegtly L."/>
            <person name="Shi R."/>
            <person name="Duckworth R."/>
            <person name="Johnson A."/>
            <person name="Loviza R."/>
            <person name="Walstead R."/>
            <person name="Shah Z."/>
            <person name="Kiflezghi M."/>
            <person name="Wade K."/>
            <person name="Ball S.L."/>
            <person name="Bradley K.W."/>
            <person name="Asai D.J."/>
            <person name="Bowman C.A."/>
            <person name="Russell D.A."/>
            <person name="Pope W.H."/>
            <person name="Jacobs-Sera D."/>
            <person name="Hendrix R.W."/>
            <person name="Hatfull G.F."/>
        </authorList>
    </citation>
    <scope>NUCLEOTIDE SEQUENCE [LARGE SCALE GENOMIC DNA]</scope>
    <source>
        <strain evidence="2">JCM 19170</strain>
    </source>
</reference>
<accession>A0A0K6IYM0</accession>
<dbReference type="AlphaFoldDB" id="A0A0K6IYM0"/>
<dbReference type="EMBL" id="CYHH01000026">
    <property type="protein sequence ID" value="CUB08183.1"/>
    <property type="molecule type" value="Genomic_DNA"/>
</dbReference>
<sequence>MRRTQLLQEVRKMRFEEAYEGWQSGRLTQEEAARLLGVCDRTFRRYIARYEEEGLEGLVDRRLRQVSHRKAPVDEVMALVERYR</sequence>